<evidence type="ECO:0000313" key="6">
    <source>
        <dbReference type="Proteomes" id="UP000198773"/>
    </source>
</evidence>
<dbReference type="EMBL" id="FNRM01000006">
    <property type="protein sequence ID" value="SEA76599.1"/>
    <property type="molecule type" value="Genomic_DNA"/>
</dbReference>
<dbReference type="PANTHER" id="PTHR35936">
    <property type="entry name" value="MEMBRANE-BOUND LYTIC MUREIN TRANSGLYCOSYLASE F"/>
    <property type="match status" value="1"/>
</dbReference>
<dbReference type="STRING" id="152573.SAMN04488051_10656"/>
<protein>
    <submittedName>
        <fullName evidence="5">ABC-type amino acid transport substrate-binding protein</fullName>
    </submittedName>
</protein>
<accession>A0A1H4DVR6</accession>
<keyword evidence="6" id="KW-1185">Reference proteome</keyword>
<evidence type="ECO:0000256" key="3">
    <source>
        <dbReference type="SAM" id="SignalP"/>
    </source>
</evidence>
<gene>
    <name evidence="5" type="ORF">SAMN04488051_10656</name>
</gene>
<dbReference type="OrthoDB" id="9768183at2"/>
<reference evidence="5 6" key="1">
    <citation type="submission" date="2016-10" db="EMBL/GenBank/DDBJ databases">
        <authorList>
            <person name="de Groot N.N."/>
        </authorList>
    </citation>
    <scope>NUCLEOTIDE SEQUENCE [LARGE SCALE GENOMIC DNA]</scope>
    <source>
        <strain evidence="5 6">CGMCC 1.3430</strain>
    </source>
</reference>
<dbReference type="SMART" id="SM00062">
    <property type="entry name" value="PBPb"/>
    <property type="match status" value="1"/>
</dbReference>
<dbReference type="Pfam" id="PF00497">
    <property type="entry name" value="SBP_bac_3"/>
    <property type="match status" value="1"/>
</dbReference>
<proteinExistence type="inferred from homology"/>
<dbReference type="Gene3D" id="3.40.190.10">
    <property type="entry name" value="Periplasmic binding protein-like II"/>
    <property type="match status" value="2"/>
</dbReference>
<sequence length="262" mass="29759">MHKVITSTLLACLLSFSAHSCQLRMGADSYFPPHLIPGGNDWQGLSIELAQVLAKEAGCELTILQSPWRRSLQLITQGQLDMLSHLSFSEQRQQDFLFIGPHHLETVVLIGDPQRLPALQKLEQLASWSKEFLVAILNGAYYGEAFEQLSARTDFGPTLVEIRSHEDKLALLDSGRVDAVLEDQSTLYYWQQTGQMEHRSYQQLLVVYQNPVYFGFSRHTISDEMAVQLDEAWQRLYQQGVLQQIRARHLPELPLPAPAAIF</sequence>
<evidence type="ECO:0000313" key="5">
    <source>
        <dbReference type="EMBL" id="SEA76599.1"/>
    </source>
</evidence>
<dbReference type="InterPro" id="IPR001638">
    <property type="entry name" value="Solute-binding_3/MltF_N"/>
</dbReference>
<name>A0A1H4DVR6_ALKAM</name>
<dbReference type="AlphaFoldDB" id="A0A1H4DVR6"/>
<evidence type="ECO:0000256" key="2">
    <source>
        <dbReference type="ARBA" id="ARBA00022729"/>
    </source>
</evidence>
<dbReference type="Proteomes" id="UP000198773">
    <property type="component" value="Unassembled WGS sequence"/>
</dbReference>
<dbReference type="RefSeq" id="WP_091343251.1">
    <property type="nucleotide sequence ID" value="NZ_FNRM01000006.1"/>
</dbReference>
<dbReference type="SUPFAM" id="SSF53850">
    <property type="entry name" value="Periplasmic binding protein-like II"/>
    <property type="match status" value="1"/>
</dbReference>
<feature type="chain" id="PRO_5011713957" evidence="3">
    <location>
        <begin position="21"/>
        <end position="262"/>
    </location>
</feature>
<organism evidence="5 6">
    <name type="scientific">Alkalimonas amylolytica</name>
    <dbReference type="NCBI Taxonomy" id="152573"/>
    <lineage>
        <taxon>Bacteria</taxon>
        <taxon>Pseudomonadati</taxon>
        <taxon>Pseudomonadota</taxon>
        <taxon>Gammaproteobacteria</taxon>
        <taxon>Alkalimonas</taxon>
    </lineage>
</organism>
<comment type="similarity">
    <text evidence="1">Belongs to the bacterial solute-binding protein 3 family.</text>
</comment>
<dbReference type="PANTHER" id="PTHR35936:SF6">
    <property type="entry name" value="AMINO ACID ABC TRANSPORTER SUBSTRATE-BINDING PAAT FAMILY PROTEIN"/>
    <property type="match status" value="1"/>
</dbReference>
<keyword evidence="2 3" id="KW-0732">Signal</keyword>
<evidence type="ECO:0000256" key="1">
    <source>
        <dbReference type="ARBA" id="ARBA00010333"/>
    </source>
</evidence>
<feature type="signal peptide" evidence="3">
    <location>
        <begin position="1"/>
        <end position="20"/>
    </location>
</feature>
<feature type="domain" description="Solute-binding protein family 3/N-terminal" evidence="4">
    <location>
        <begin position="22"/>
        <end position="253"/>
    </location>
</feature>
<evidence type="ECO:0000259" key="4">
    <source>
        <dbReference type="SMART" id="SM00062"/>
    </source>
</evidence>